<sequence length="411" mass="46839">MATISITQTDDAANSYSGNGVEWFEFIPFVELRNPTGNNIEEHELPLVKDENDQAVRVDLLIQTDDDQRSVTITSLKTELERPVIPFSVKKGGSSADWLTDEDGYIEVELSKEMDTFVEVKGVTAKIKDKSEEEFNDSHSHKIFTTLGSEIDVEINISANESTAFYLRFLANDNEETFSKGSYENLFCGCFKVSTLNEWEFSETQIEKIKRYAVLNNSKLMGSGDANRYHHCTDTHKHIVYKLLENPPDLGKDQDHEAVRLTPMDFENAGEATTDGVRSALIAQTYAEPSKIFTVIDINDNEVIGTNGKPGNTDKQLKKFKESPIEYMKSKCPDNGYYIFIGAYNDDYHSFTIIVNKKDETFNFQFVDQLVAVVDMDENSLENLKLLSDIRRYRSNFPMGLELYQLRNKMK</sequence>
<comment type="caution">
    <text evidence="1">The sequence shown here is derived from an EMBL/GenBank/DDBJ whole genome shotgun (WGS) entry which is preliminary data.</text>
</comment>
<dbReference type="RefSeq" id="WP_068593365.1">
    <property type="nucleotide sequence ID" value="NZ_LRXL01000052.1"/>
</dbReference>
<dbReference type="STRING" id="1763537.ULVI_13710"/>
<accession>A0A167F231</accession>
<reference evidence="1 2" key="1">
    <citation type="submission" date="2016-02" db="EMBL/GenBank/DDBJ databases">
        <title>Ulvibacter sp. LPB0005, isolated from Thais luteostoma.</title>
        <authorList>
            <person name="Shin S.-K."/>
            <person name="Yi H."/>
        </authorList>
    </citation>
    <scope>NUCLEOTIDE SEQUENCE [LARGE SCALE GENOMIC DNA]</scope>
    <source>
        <strain evidence="1 2">LPB0005</strain>
    </source>
</reference>
<dbReference type="Proteomes" id="UP000077013">
    <property type="component" value="Unassembled WGS sequence"/>
</dbReference>
<dbReference type="OrthoDB" id="1233287at2"/>
<dbReference type="AlphaFoldDB" id="A0A167F231"/>
<name>A0A167F231_9FLAO</name>
<organism evidence="1 2">
    <name type="scientific">Cochleicola gelatinilyticus</name>
    <dbReference type="NCBI Taxonomy" id="1763537"/>
    <lineage>
        <taxon>Bacteria</taxon>
        <taxon>Pseudomonadati</taxon>
        <taxon>Bacteroidota</taxon>
        <taxon>Flavobacteriia</taxon>
        <taxon>Flavobacteriales</taxon>
        <taxon>Flavobacteriaceae</taxon>
        <taxon>Cochleicola</taxon>
    </lineage>
</organism>
<gene>
    <name evidence="1" type="ORF">ULVI_13710</name>
</gene>
<keyword evidence="2" id="KW-1185">Reference proteome</keyword>
<protein>
    <submittedName>
        <fullName evidence="1">Uncharacterized protein</fullName>
    </submittedName>
</protein>
<evidence type="ECO:0000313" key="2">
    <source>
        <dbReference type="Proteomes" id="UP000077013"/>
    </source>
</evidence>
<dbReference type="EMBL" id="LRXL01000052">
    <property type="protein sequence ID" value="OAB76109.1"/>
    <property type="molecule type" value="Genomic_DNA"/>
</dbReference>
<evidence type="ECO:0000313" key="1">
    <source>
        <dbReference type="EMBL" id="OAB76109.1"/>
    </source>
</evidence>
<proteinExistence type="predicted"/>